<comment type="similarity">
    <text evidence="1">Belongs to the peptidase C13 family.</text>
</comment>
<proteinExistence type="inferred from homology"/>
<evidence type="ECO:0000256" key="3">
    <source>
        <dbReference type="SAM" id="MobiDB-lite"/>
    </source>
</evidence>
<dbReference type="GO" id="GO:0006624">
    <property type="term" value="P:vacuolar protein processing"/>
    <property type="evidence" value="ECO:0007669"/>
    <property type="project" value="TreeGrafter"/>
</dbReference>
<dbReference type="InParanoid" id="M4BA96"/>
<feature type="domain" description="Legumain prodomain" evidence="4">
    <location>
        <begin position="272"/>
        <end position="354"/>
    </location>
</feature>
<dbReference type="GO" id="GO:0051603">
    <property type="term" value="P:proteolysis involved in protein catabolic process"/>
    <property type="evidence" value="ECO:0007669"/>
    <property type="project" value="TreeGrafter"/>
</dbReference>
<feature type="active site" evidence="2">
    <location>
        <position position="83"/>
    </location>
</feature>
<dbReference type="VEuPathDB" id="FungiDB:HpaG803206"/>
<dbReference type="STRING" id="559515.M4BA96"/>
<dbReference type="GO" id="GO:0004197">
    <property type="term" value="F:cysteine-type endopeptidase activity"/>
    <property type="evidence" value="ECO:0007669"/>
    <property type="project" value="TreeGrafter"/>
</dbReference>
<evidence type="ECO:0000313" key="5">
    <source>
        <dbReference type="EnsemblProtists" id="HpaP803206"/>
    </source>
</evidence>
<dbReference type="OMA" id="RSFETYC"/>
<dbReference type="AlphaFoldDB" id="M4BA96"/>
<dbReference type="Gene3D" id="3.40.50.1460">
    <property type="match status" value="1"/>
</dbReference>
<feature type="region of interest" description="Disordered" evidence="3">
    <location>
        <begin position="1"/>
        <end position="20"/>
    </location>
</feature>
<dbReference type="PANTHER" id="PTHR12000">
    <property type="entry name" value="HEMOGLOBINASE FAMILY MEMBER"/>
    <property type="match status" value="1"/>
</dbReference>
<dbReference type="Gene3D" id="1.10.132.130">
    <property type="match status" value="1"/>
</dbReference>
<keyword evidence="6" id="KW-1185">Reference proteome</keyword>
<dbReference type="PIRSF" id="PIRSF019663">
    <property type="entry name" value="Legumain"/>
    <property type="match status" value="1"/>
</dbReference>
<dbReference type="HOGENOM" id="CLU_024160_2_1_1"/>
<dbReference type="Pfam" id="PF20985">
    <property type="entry name" value="Legum_prodom"/>
    <property type="match status" value="1"/>
</dbReference>
<dbReference type="EnsemblProtists" id="HpaT803206">
    <property type="protein sequence ID" value="HpaP803206"/>
    <property type="gene ID" value="HpaG803206"/>
</dbReference>
<dbReference type="PANTHER" id="PTHR12000:SF42">
    <property type="entry name" value="LEGUMAIN"/>
    <property type="match status" value="1"/>
</dbReference>
<feature type="active site" description="Nucleophile" evidence="2">
    <location>
        <position position="125"/>
    </location>
</feature>
<reference evidence="6" key="1">
    <citation type="journal article" date="2010" name="Science">
        <title>Signatures of adaptation to obligate biotrophy in the Hyaloperonospora arabidopsidis genome.</title>
        <authorList>
            <person name="Baxter L."/>
            <person name="Tripathy S."/>
            <person name="Ishaque N."/>
            <person name="Boot N."/>
            <person name="Cabral A."/>
            <person name="Kemen E."/>
            <person name="Thines M."/>
            <person name="Ah-Fong A."/>
            <person name="Anderson R."/>
            <person name="Badejoko W."/>
            <person name="Bittner-Eddy P."/>
            <person name="Boore J.L."/>
            <person name="Chibucos M.C."/>
            <person name="Coates M."/>
            <person name="Dehal P."/>
            <person name="Delehaunty K."/>
            <person name="Dong S."/>
            <person name="Downton P."/>
            <person name="Dumas B."/>
            <person name="Fabro G."/>
            <person name="Fronick C."/>
            <person name="Fuerstenberg S.I."/>
            <person name="Fulton L."/>
            <person name="Gaulin E."/>
            <person name="Govers F."/>
            <person name="Hughes L."/>
            <person name="Humphray S."/>
            <person name="Jiang R.H."/>
            <person name="Judelson H."/>
            <person name="Kamoun S."/>
            <person name="Kyung K."/>
            <person name="Meijer H."/>
            <person name="Minx P."/>
            <person name="Morris P."/>
            <person name="Nelson J."/>
            <person name="Phuntumart V."/>
            <person name="Qutob D."/>
            <person name="Rehmany A."/>
            <person name="Rougon-Cardoso A."/>
            <person name="Ryden P."/>
            <person name="Torto-Alalibo T."/>
            <person name="Studholme D."/>
            <person name="Wang Y."/>
            <person name="Win J."/>
            <person name="Wood J."/>
            <person name="Clifton S.W."/>
            <person name="Rogers J."/>
            <person name="Van den Ackerveken G."/>
            <person name="Jones J.D."/>
            <person name="McDowell J.M."/>
            <person name="Beynon J."/>
            <person name="Tyler B.M."/>
        </authorList>
    </citation>
    <scope>NUCLEOTIDE SEQUENCE [LARGE SCALE GENOMIC DNA]</scope>
    <source>
        <strain evidence="6">Emoy2</strain>
    </source>
</reference>
<dbReference type="CDD" id="cd21115">
    <property type="entry name" value="legumain_C"/>
    <property type="match status" value="1"/>
</dbReference>
<dbReference type="Proteomes" id="UP000011713">
    <property type="component" value="Unassembled WGS sequence"/>
</dbReference>
<dbReference type="GO" id="GO:0005773">
    <property type="term" value="C:vacuole"/>
    <property type="evidence" value="ECO:0007669"/>
    <property type="project" value="GOC"/>
</dbReference>
<protein>
    <recommendedName>
        <fullName evidence="4">Legumain prodomain domain-containing protein</fullName>
    </recommendedName>
</protein>
<dbReference type="eggNOG" id="KOG1348">
    <property type="taxonomic scope" value="Eukaryota"/>
</dbReference>
<dbReference type="Pfam" id="PF01650">
    <property type="entry name" value="Peptidase_C13"/>
    <property type="match status" value="1"/>
</dbReference>
<evidence type="ECO:0000256" key="2">
    <source>
        <dbReference type="PIRSR" id="PIRSR019663-1"/>
    </source>
</evidence>
<name>M4BA96_HYAAE</name>
<dbReference type="InterPro" id="IPR048501">
    <property type="entry name" value="Legum_prodom"/>
</dbReference>
<evidence type="ECO:0000256" key="1">
    <source>
        <dbReference type="ARBA" id="ARBA00009941"/>
    </source>
</evidence>
<dbReference type="PRINTS" id="PR00776">
    <property type="entry name" value="HEMOGLOBNASE"/>
</dbReference>
<accession>M4BA96</accession>
<organism evidence="5 6">
    <name type="scientific">Hyaloperonospora arabidopsidis (strain Emoy2)</name>
    <name type="common">Downy mildew agent</name>
    <name type="synonym">Peronospora arabidopsidis</name>
    <dbReference type="NCBI Taxonomy" id="559515"/>
    <lineage>
        <taxon>Eukaryota</taxon>
        <taxon>Sar</taxon>
        <taxon>Stramenopiles</taxon>
        <taxon>Oomycota</taxon>
        <taxon>Peronosporomycetes</taxon>
        <taxon>Peronosporales</taxon>
        <taxon>Peronosporaceae</taxon>
        <taxon>Hyaloperonospora</taxon>
    </lineage>
</organism>
<evidence type="ECO:0000313" key="6">
    <source>
        <dbReference type="Proteomes" id="UP000011713"/>
    </source>
</evidence>
<sequence>MAWHHSNPYPGQLFNRPTSKPVSHVAEESVVDVYRGCHIDFRGEDMTPEMFLRVLTGNSSGALNKKLLASQVDDRVFVNLIDHGSRGNVYFPHMKPLSASRLKHAMQTMYDTNMYKELVVYMEACESGSMFSDRFLKSINAFVTTAANGFESSWATYCPPLDEVNGKPIGSCLGDMYSVNWMEDSDVTDLSRESLTTQFHKVKSETVKSHVKAFGSAKLSHEIFLLATISPLIDAVPVHASTVDARDVDLVVRFYRYLRAAQGNNRQELAAELTAAIEAREAANKVFETIHALYEQQMKGRLMQVKVAKDFECHEKVIRAFEMHCAFMGGLTSYSLKYAGTFIDLCESELTESAAIYKKSKR</sequence>
<reference evidence="5" key="2">
    <citation type="submission" date="2015-06" db="UniProtKB">
        <authorList>
            <consortium name="EnsemblProtists"/>
        </authorList>
    </citation>
    <scope>IDENTIFICATION</scope>
    <source>
        <strain evidence="5">Emoy2</strain>
    </source>
</reference>
<dbReference type="InterPro" id="IPR001096">
    <property type="entry name" value="Peptidase_C13"/>
</dbReference>
<evidence type="ECO:0000259" key="4">
    <source>
        <dbReference type="Pfam" id="PF20985"/>
    </source>
</evidence>
<dbReference type="InterPro" id="IPR046427">
    <property type="entry name" value="Legumain_prodom_sf"/>
</dbReference>
<dbReference type="EMBL" id="JH598060">
    <property type="status" value="NOT_ANNOTATED_CDS"/>
    <property type="molecule type" value="Genomic_DNA"/>
</dbReference>